<dbReference type="Proteomes" id="UP000289738">
    <property type="component" value="Chromosome A03"/>
</dbReference>
<evidence type="ECO:0000313" key="1">
    <source>
        <dbReference type="EMBL" id="RYR65547.1"/>
    </source>
</evidence>
<comment type="caution">
    <text evidence="1">The sequence shown here is derived from an EMBL/GenBank/DDBJ whole genome shotgun (WGS) entry which is preliminary data.</text>
</comment>
<dbReference type="AlphaFoldDB" id="A0A445DQU7"/>
<evidence type="ECO:0000313" key="2">
    <source>
        <dbReference type="Proteomes" id="UP000289738"/>
    </source>
</evidence>
<proteinExistence type="predicted"/>
<accession>A0A445DQU7</accession>
<gene>
    <name evidence="1" type="ORF">Ahy_A03g011481</name>
</gene>
<keyword evidence="2" id="KW-1185">Reference proteome</keyword>
<dbReference type="EMBL" id="SDMP01000003">
    <property type="protein sequence ID" value="RYR65547.1"/>
    <property type="molecule type" value="Genomic_DNA"/>
</dbReference>
<reference evidence="1 2" key="1">
    <citation type="submission" date="2019-01" db="EMBL/GenBank/DDBJ databases">
        <title>Sequencing of cultivated peanut Arachis hypogaea provides insights into genome evolution and oil improvement.</title>
        <authorList>
            <person name="Chen X."/>
        </authorList>
    </citation>
    <scope>NUCLEOTIDE SEQUENCE [LARGE SCALE GENOMIC DNA]</scope>
    <source>
        <strain evidence="2">cv. Fuhuasheng</strain>
        <tissue evidence="1">Leaves</tissue>
    </source>
</reference>
<sequence length="104" mass="11431">MVTNLTIIEGIMSFGGIKHGQHAIFHSYPSLTASVQSSTAHVARVNNVVNLTCENCCSLSVFQRLGDATKFYKDYSKAAGFSTRVRSTNKKSNEIKNQLITCSR</sequence>
<organism evidence="1 2">
    <name type="scientific">Arachis hypogaea</name>
    <name type="common">Peanut</name>
    <dbReference type="NCBI Taxonomy" id="3818"/>
    <lineage>
        <taxon>Eukaryota</taxon>
        <taxon>Viridiplantae</taxon>
        <taxon>Streptophyta</taxon>
        <taxon>Embryophyta</taxon>
        <taxon>Tracheophyta</taxon>
        <taxon>Spermatophyta</taxon>
        <taxon>Magnoliopsida</taxon>
        <taxon>eudicotyledons</taxon>
        <taxon>Gunneridae</taxon>
        <taxon>Pentapetalae</taxon>
        <taxon>rosids</taxon>
        <taxon>fabids</taxon>
        <taxon>Fabales</taxon>
        <taxon>Fabaceae</taxon>
        <taxon>Papilionoideae</taxon>
        <taxon>50 kb inversion clade</taxon>
        <taxon>dalbergioids sensu lato</taxon>
        <taxon>Dalbergieae</taxon>
        <taxon>Pterocarpus clade</taxon>
        <taxon>Arachis</taxon>
    </lineage>
</organism>
<name>A0A445DQU7_ARAHY</name>
<protein>
    <submittedName>
        <fullName evidence="1">Uncharacterized protein</fullName>
    </submittedName>
</protein>